<dbReference type="InterPro" id="IPR007948">
    <property type="entry name" value="DUF736"/>
</dbReference>
<gene>
    <name evidence="1" type="ORF">SAMN05428998_1446</name>
</gene>
<dbReference type="AlphaFoldDB" id="A0A1Y6CW82"/>
<name>A0A1Y6CW82_9PROT</name>
<dbReference type="RefSeq" id="WP_085126683.1">
    <property type="nucleotide sequence ID" value="NZ_FWZX01000044.1"/>
</dbReference>
<reference evidence="1 2" key="1">
    <citation type="submission" date="2017-04" db="EMBL/GenBank/DDBJ databases">
        <authorList>
            <person name="Afonso C.L."/>
            <person name="Miller P.J."/>
            <person name="Scott M.A."/>
            <person name="Spackman E."/>
            <person name="Goraichik I."/>
            <person name="Dimitrov K.M."/>
            <person name="Suarez D.L."/>
            <person name="Swayne D.E."/>
        </authorList>
    </citation>
    <scope>NUCLEOTIDE SEQUENCE [LARGE SCALE GENOMIC DNA]</scope>
    <source>
        <strain evidence="1 2">USBA 355</strain>
    </source>
</reference>
<protein>
    <submittedName>
        <fullName evidence="1">Uncharacterized conserved protein, DUF736 family</fullName>
    </submittedName>
</protein>
<sequence length="105" mass="11813">MQIGAFTLSNDGGWTGSIRTLTIDAKVRLVPNDDRTHDYAPAFRVLVGNARIGDAWDARTTGDHPKYYLRVRLDDPSLPEPFTAALFPSEEGDRAQLVWNRRREG</sequence>
<accession>A0A1Y6CW82</accession>
<evidence type="ECO:0000313" key="1">
    <source>
        <dbReference type="EMBL" id="SMF81552.1"/>
    </source>
</evidence>
<proteinExistence type="predicted"/>
<dbReference type="Pfam" id="PF05284">
    <property type="entry name" value="DUF736"/>
    <property type="match status" value="1"/>
</dbReference>
<organism evidence="1 2">
    <name type="scientific">Tistlia consotensis USBA 355</name>
    <dbReference type="NCBI Taxonomy" id="560819"/>
    <lineage>
        <taxon>Bacteria</taxon>
        <taxon>Pseudomonadati</taxon>
        <taxon>Pseudomonadota</taxon>
        <taxon>Alphaproteobacteria</taxon>
        <taxon>Rhodospirillales</taxon>
        <taxon>Rhodovibrionaceae</taxon>
        <taxon>Tistlia</taxon>
    </lineage>
</organism>
<dbReference type="STRING" id="560819.SAMN05428998_1446"/>
<keyword evidence="2" id="KW-1185">Reference proteome</keyword>
<dbReference type="EMBL" id="FWZX01000044">
    <property type="protein sequence ID" value="SMF81552.1"/>
    <property type="molecule type" value="Genomic_DNA"/>
</dbReference>
<dbReference type="Proteomes" id="UP000192917">
    <property type="component" value="Unassembled WGS sequence"/>
</dbReference>
<evidence type="ECO:0000313" key="2">
    <source>
        <dbReference type="Proteomes" id="UP000192917"/>
    </source>
</evidence>